<reference evidence="2" key="1">
    <citation type="submission" date="2025-08" db="UniProtKB">
        <authorList>
            <consortium name="Ensembl"/>
        </authorList>
    </citation>
    <scope>IDENTIFICATION</scope>
</reference>
<keyword evidence="3" id="KW-1185">Reference proteome</keyword>
<accession>A0A3Q2E122</accession>
<evidence type="ECO:0000256" key="1">
    <source>
        <dbReference type="SAM" id="MobiDB-lite"/>
    </source>
</evidence>
<evidence type="ECO:0000313" key="2">
    <source>
        <dbReference type="Ensembl" id="ENSCVAP00000024974.1"/>
    </source>
</evidence>
<name>A0A3Q2E122_CYPVA</name>
<feature type="region of interest" description="Disordered" evidence="1">
    <location>
        <begin position="1"/>
        <end position="37"/>
    </location>
</feature>
<feature type="compositionally biased region" description="Polar residues" evidence="1">
    <location>
        <begin position="1"/>
        <end position="27"/>
    </location>
</feature>
<reference evidence="2" key="2">
    <citation type="submission" date="2025-09" db="UniProtKB">
        <authorList>
            <consortium name="Ensembl"/>
        </authorList>
    </citation>
    <scope>IDENTIFICATION</scope>
</reference>
<dbReference type="Proteomes" id="UP000265020">
    <property type="component" value="Unassembled WGS sequence"/>
</dbReference>
<dbReference type="Ensembl" id="ENSCVAT00000002864.1">
    <property type="protein sequence ID" value="ENSCVAP00000024974.1"/>
    <property type="gene ID" value="ENSCVAG00000009383.1"/>
</dbReference>
<protein>
    <submittedName>
        <fullName evidence="2">Uncharacterized protein</fullName>
    </submittedName>
</protein>
<sequence length="118" mass="12991">MQAAPPSTQHGHGSRSSCQTTSPQELPSSAGFRRKERERGIAGEWIMFTSERHAQGSVVAMDTAQVDWSASVMRDTTKKLNVSPRQHFFSVSHSLFLSPVRSCLCCKSAAWHKQTAAT</sequence>
<evidence type="ECO:0000313" key="3">
    <source>
        <dbReference type="Proteomes" id="UP000265020"/>
    </source>
</evidence>
<dbReference type="AlphaFoldDB" id="A0A3Q2E122"/>
<organism evidence="2 3">
    <name type="scientific">Cyprinodon variegatus</name>
    <name type="common">Sheepshead minnow</name>
    <dbReference type="NCBI Taxonomy" id="28743"/>
    <lineage>
        <taxon>Eukaryota</taxon>
        <taxon>Metazoa</taxon>
        <taxon>Chordata</taxon>
        <taxon>Craniata</taxon>
        <taxon>Vertebrata</taxon>
        <taxon>Euteleostomi</taxon>
        <taxon>Actinopterygii</taxon>
        <taxon>Neopterygii</taxon>
        <taxon>Teleostei</taxon>
        <taxon>Neoteleostei</taxon>
        <taxon>Acanthomorphata</taxon>
        <taxon>Ovalentaria</taxon>
        <taxon>Atherinomorphae</taxon>
        <taxon>Cyprinodontiformes</taxon>
        <taxon>Cyprinodontidae</taxon>
        <taxon>Cyprinodon</taxon>
    </lineage>
</organism>
<proteinExistence type="predicted"/>